<dbReference type="GO" id="GO:0016491">
    <property type="term" value="F:oxidoreductase activity"/>
    <property type="evidence" value="ECO:0007669"/>
    <property type="project" value="UniProtKB-KW"/>
</dbReference>
<keyword evidence="4" id="KW-0472">Membrane</keyword>
<feature type="transmembrane region" description="Helical" evidence="4">
    <location>
        <begin position="17"/>
        <end position="37"/>
    </location>
</feature>
<keyword evidence="4" id="KW-0812">Transmembrane</keyword>
<evidence type="ECO:0000256" key="4">
    <source>
        <dbReference type="SAM" id="Phobius"/>
    </source>
</evidence>
<name>E7RR90_9BACT</name>
<reference evidence="7" key="1">
    <citation type="submission" date="2011-01" db="EMBL/GenBank/DDBJ databases">
        <authorList>
            <person name="Muzny D."/>
            <person name="Qin X."/>
            <person name="Buhay C."/>
            <person name="Dugan-Rocha S."/>
            <person name="Ding Y."/>
            <person name="Chen G."/>
            <person name="Hawes A."/>
            <person name="Holder M."/>
            <person name="Jhangiani S."/>
            <person name="Johnson A."/>
            <person name="Khan Z."/>
            <person name="Li Z."/>
            <person name="Liu W."/>
            <person name="Liu X."/>
            <person name="Perez L."/>
            <person name="Shen H."/>
            <person name="Wang Q."/>
            <person name="Watt J."/>
            <person name="Xi L."/>
            <person name="Xin Y."/>
            <person name="Zhou J."/>
            <person name="Deng J."/>
            <person name="Jiang H."/>
            <person name="Liu Y."/>
            <person name="Qu J."/>
            <person name="Song X.-Z."/>
            <person name="Zhang L."/>
            <person name="Villasana D."/>
            <person name="Johnson A."/>
            <person name="Liu J."/>
            <person name="Liyanage D."/>
            <person name="Lorensuhewa L."/>
            <person name="Robinson T."/>
            <person name="Song A."/>
            <person name="Song B.-B."/>
            <person name="Dinh H."/>
            <person name="Thornton R."/>
            <person name="Coyle M."/>
            <person name="Francisco L."/>
            <person name="Jackson L."/>
            <person name="Javaid M."/>
            <person name="Korchina V."/>
            <person name="Kovar C."/>
            <person name="Mata R."/>
            <person name="Mathew T."/>
            <person name="Ngo R."/>
            <person name="Nguyen L."/>
            <person name="Nguyen N."/>
            <person name="Okwuonu G."/>
            <person name="Ongeri F."/>
            <person name="Pham C."/>
            <person name="Simmons D."/>
            <person name="Wilczek-Boney K."/>
            <person name="Hale W."/>
            <person name="Jakkamsetti A."/>
            <person name="Pham P."/>
            <person name="Ruth R."/>
            <person name="San Lucas F."/>
            <person name="Warren J."/>
            <person name="Zhang J."/>
            <person name="Zhao Z."/>
            <person name="Zhou C."/>
            <person name="Zhu D."/>
            <person name="Lee S."/>
            <person name="Bess C."/>
            <person name="Blankenburg K."/>
            <person name="Forbes L."/>
            <person name="Fu Q."/>
            <person name="Gubbala S."/>
            <person name="Hirani K."/>
            <person name="Jayaseelan J.C."/>
            <person name="Lara F."/>
            <person name="Munidasa M."/>
            <person name="Palculict T."/>
            <person name="Patil S."/>
            <person name="Pu L.-L."/>
            <person name="Saada N."/>
            <person name="Tang L."/>
            <person name="Weissenberger G."/>
            <person name="Zhu Y."/>
            <person name="Hemphill L."/>
            <person name="Shang Y."/>
            <person name="Youmans B."/>
            <person name="Ayvaz T."/>
            <person name="Ross M."/>
            <person name="Santibanez J."/>
            <person name="Aqrawi P."/>
            <person name="Gross S."/>
            <person name="Joshi V."/>
            <person name="Fowler G."/>
            <person name="Nazareth L."/>
            <person name="Reid J."/>
            <person name="Worley K."/>
            <person name="Petrosino J."/>
            <person name="Highlander S."/>
            <person name="Gibbs R."/>
        </authorList>
    </citation>
    <scope>NUCLEOTIDE SEQUENCE [LARGE SCALE GENOMIC DNA]</scope>
    <source>
        <strain evidence="7">ATCC 33269</strain>
    </source>
</reference>
<evidence type="ECO:0000259" key="5">
    <source>
        <dbReference type="Pfam" id="PF03486"/>
    </source>
</evidence>
<dbReference type="AlphaFoldDB" id="E7RR90"/>
<dbReference type="NCBIfam" id="TIGR00275">
    <property type="entry name" value="aminoacetone oxidase family FAD-binding enzyme"/>
    <property type="match status" value="1"/>
</dbReference>
<proteinExistence type="predicted"/>
<dbReference type="PANTHER" id="PTHR42887:SF2">
    <property type="entry name" value="OS12G0638800 PROTEIN"/>
    <property type="match status" value="1"/>
</dbReference>
<evidence type="ECO:0000256" key="3">
    <source>
        <dbReference type="ARBA" id="ARBA00022827"/>
    </source>
</evidence>
<dbReference type="PANTHER" id="PTHR42887">
    <property type="entry name" value="OS12G0638800 PROTEIN"/>
    <property type="match status" value="1"/>
</dbReference>
<evidence type="ECO:0000256" key="2">
    <source>
        <dbReference type="ARBA" id="ARBA00022630"/>
    </source>
</evidence>
<feature type="domain" description="RsdA/BaiN/AoA(So)-like Rossmann fold-like" evidence="5">
    <location>
        <begin position="22"/>
        <end position="421"/>
    </location>
</feature>
<keyword evidence="2" id="KW-0285">Flavoprotein</keyword>
<dbReference type="EC" id="1.8.1.-" evidence="7"/>
<dbReference type="InterPro" id="IPR023166">
    <property type="entry name" value="BaiN-like_dom_sf"/>
</dbReference>
<dbReference type="InterPro" id="IPR057661">
    <property type="entry name" value="RsdA/BaiN/AoA(So)_Rossmann"/>
</dbReference>
<evidence type="ECO:0000313" key="7">
    <source>
        <dbReference type="EMBL" id="EFZ36778.1"/>
    </source>
</evidence>
<dbReference type="RefSeq" id="WP_004369856.1">
    <property type="nucleotide sequence ID" value="NZ_GL833119.1"/>
</dbReference>
<dbReference type="STRING" id="28134.SAMN05444288_1335"/>
<comment type="cofactor">
    <cofactor evidence="1">
        <name>FAD</name>
        <dbReference type="ChEBI" id="CHEBI:57692"/>
    </cofactor>
</comment>
<comment type="caution">
    <text evidence="7">The sequence shown here is derived from an EMBL/GenBank/DDBJ whole genome shotgun (WGS) entry which is preliminary data.</text>
</comment>
<dbReference type="eggNOG" id="COG2081">
    <property type="taxonomic scope" value="Bacteria"/>
</dbReference>
<dbReference type="SUPFAM" id="SSF160996">
    <property type="entry name" value="HI0933 insert domain-like"/>
    <property type="match status" value="1"/>
</dbReference>
<keyword evidence="4" id="KW-1133">Transmembrane helix</keyword>
<keyword evidence="7" id="KW-0560">Oxidoreductase</keyword>
<dbReference type="Proteomes" id="UP000005580">
    <property type="component" value="Unassembled WGS sequence"/>
</dbReference>
<dbReference type="Gene3D" id="2.40.30.10">
    <property type="entry name" value="Translation factors"/>
    <property type="match status" value="1"/>
</dbReference>
<dbReference type="InterPro" id="IPR055178">
    <property type="entry name" value="RsdA/BaiN/AoA(So)-like_dom"/>
</dbReference>
<keyword evidence="8" id="KW-1185">Reference proteome</keyword>
<dbReference type="Pfam" id="PF22780">
    <property type="entry name" value="HI0933_like_1st"/>
    <property type="match status" value="1"/>
</dbReference>
<protein>
    <submittedName>
        <fullName evidence="7">Flavoprotein family protein</fullName>
        <ecNumber evidence="7">1.8.1.-</ecNumber>
    </submittedName>
</protein>
<keyword evidence="3" id="KW-0274">FAD</keyword>
<organism evidence="7 8">
    <name type="scientific">Hoylesella oralis ATCC 33269</name>
    <dbReference type="NCBI Taxonomy" id="873533"/>
    <lineage>
        <taxon>Bacteria</taxon>
        <taxon>Pseudomonadati</taxon>
        <taxon>Bacteroidota</taxon>
        <taxon>Bacteroidia</taxon>
        <taxon>Bacteroidales</taxon>
        <taxon>Prevotellaceae</taxon>
        <taxon>Hoylesella</taxon>
    </lineage>
</organism>
<sequence>MAFCLHLQEIYFQQIHYSYMLDIAIIGGGAAGFFAAITAKRRLPEARVTVFERAKKVLAKVEVSGGGRCNLTNSFADVTDLKQVYPRGFRLMKRLFKTFDYVSTYQWFEDNGVALTTQEDQCVFPRSQDSHSVTDCLTAQARQLGVEIRIQHTLTALKKLGNGDFELHFKEQQPLVFNRIAITTGGSPRLSSVQYLADMGHEIAMPVPSLFTFNVTDKALRNLMGTVVEHAAVSIPSTKMRTAGELLITHWGMSGPAILKLSSYAARIISERGYRFPLSVNWIGRYNMNEIEEYLQETAVRNAQKQLSSIRPFGIPSRLWLHLLARTAIASDKRWGELGKKDNHRLMEALTNDVYEVTGKGSSRDEFVTCGGISLSNIDMNTLESKHCAHLFFAGEILDIDGITGGFNLQAAWTTGYVVGQNIVV</sequence>
<dbReference type="InterPro" id="IPR004792">
    <property type="entry name" value="BaiN-like"/>
</dbReference>
<gene>
    <name evidence="7" type="ORF">HMPREF0663_11691</name>
</gene>
<feature type="domain" description="RsdA/BaiN/AoA(So)-like insert" evidence="6">
    <location>
        <begin position="207"/>
        <end position="368"/>
    </location>
</feature>
<accession>E7RR90</accession>
<dbReference type="Gene3D" id="1.10.8.260">
    <property type="entry name" value="HI0933 insert domain-like"/>
    <property type="match status" value="1"/>
</dbReference>
<dbReference type="Pfam" id="PF03486">
    <property type="entry name" value="HI0933_like"/>
    <property type="match status" value="1"/>
</dbReference>
<dbReference type="SUPFAM" id="SSF51905">
    <property type="entry name" value="FAD/NAD(P)-binding domain"/>
    <property type="match status" value="1"/>
</dbReference>
<dbReference type="InterPro" id="IPR036188">
    <property type="entry name" value="FAD/NAD-bd_sf"/>
</dbReference>
<evidence type="ECO:0000313" key="8">
    <source>
        <dbReference type="Proteomes" id="UP000005580"/>
    </source>
</evidence>
<evidence type="ECO:0000259" key="6">
    <source>
        <dbReference type="Pfam" id="PF22780"/>
    </source>
</evidence>
<evidence type="ECO:0000256" key="1">
    <source>
        <dbReference type="ARBA" id="ARBA00001974"/>
    </source>
</evidence>
<dbReference type="Gene3D" id="3.50.50.60">
    <property type="entry name" value="FAD/NAD(P)-binding domain"/>
    <property type="match status" value="1"/>
</dbReference>
<dbReference type="HOGENOM" id="CLU_025174_0_1_10"/>
<dbReference type="PRINTS" id="PR00411">
    <property type="entry name" value="PNDRDTASEI"/>
</dbReference>
<dbReference type="EMBL" id="AEPE02000005">
    <property type="protein sequence ID" value="EFZ36778.1"/>
    <property type="molecule type" value="Genomic_DNA"/>
</dbReference>